<keyword evidence="3" id="KW-0652">Protein synthesis inhibitor</keyword>
<dbReference type="GeneTree" id="ENSGT00940000163328"/>
<dbReference type="InterPro" id="IPR008606">
    <property type="entry name" value="EIF4EBP"/>
</dbReference>
<proteinExistence type="inferred from homology"/>
<dbReference type="PANTHER" id="PTHR12669:SF5">
    <property type="entry name" value="EUKARYOTIC TRANSLATION INITIATION FACTOR 4E-BINDING PROTEIN 3"/>
    <property type="match status" value="1"/>
</dbReference>
<dbReference type="Ensembl" id="ENSOMYT00000065976.2">
    <property type="protein sequence ID" value="ENSOMYP00000060598.1"/>
    <property type="gene ID" value="ENSOMYG00000028001.2"/>
</dbReference>
<name>A0A8C7RZC1_ONCMY</name>
<keyword evidence="6" id="KW-1185">Reference proteome</keyword>
<evidence type="ECO:0000256" key="3">
    <source>
        <dbReference type="ARBA" id="ARBA00023193"/>
    </source>
</evidence>
<evidence type="ECO:0000256" key="2">
    <source>
        <dbReference type="ARBA" id="ARBA00022845"/>
    </source>
</evidence>
<feature type="region of interest" description="Disordered" evidence="4">
    <location>
        <begin position="24"/>
        <end position="46"/>
    </location>
</feature>
<dbReference type="Proteomes" id="UP000694395">
    <property type="component" value="Chromosome 12"/>
</dbReference>
<reference evidence="5" key="2">
    <citation type="submission" date="2025-08" db="UniProtKB">
        <authorList>
            <consortium name="Ensembl"/>
        </authorList>
    </citation>
    <scope>IDENTIFICATION</scope>
</reference>
<dbReference type="AlphaFoldDB" id="A0A8C7RZC1"/>
<dbReference type="GO" id="GO:0008190">
    <property type="term" value="F:eukaryotic initiation factor 4E binding"/>
    <property type="evidence" value="ECO:0007669"/>
    <property type="project" value="InterPro"/>
</dbReference>
<accession>A0A8C7RZC1</accession>
<reference evidence="5" key="3">
    <citation type="submission" date="2025-09" db="UniProtKB">
        <authorList>
            <consortium name="Ensembl"/>
        </authorList>
    </citation>
    <scope>IDENTIFICATION</scope>
</reference>
<evidence type="ECO:0000313" key="5">
    <source>
        <dbReference type="Ensembl" id="ENSOMYP00000060598.1"/>
    </source>
</evidence>
<dbReference type="Pfam" id="PF05456">
    <property type="entry name" value="eIF_4EBP"/>
    <property type="match status" value="1"/>
</dbReference>
<dbReference type="GO" id="GO:0005737">
    <property type="term" value="C:cytoplasm"/>
    <property type="evidence" value="ECO:0007669"/>
    <property type="project" value="TreeGrafter"/>
</dbReference>
<reference evidence="5" key="1">
    <citation type="submission" date="2020-07" db="EMBL/GenBank/DDBJ databases">
        <title>A long reads based de novo assembly of the rainbow trout Arlee double haploid line genome.</title>
        <authorList>
            <person name="Gao G."/>
            <person name="Palti Y."/>
        </authorList>
    </citation>
    <scope>NUCLEOTIDE SEQUENCE [LARGE SCALE GENOMIC DNA]</scope>
</reference>
<comment type="similarity">
    <text evidence="1">Belongs to the eIF4E-binding protein family.</text>
</comment>
<evidence type="ECO:0000256" key="1">
    <source>
        <dbReference type="ARBA" id="ARBA00005480"/>
    </source>
</evidence>
<keyword evidence="2" id="KW-0810">Translation regulation</keyword>
<dbReference type="PANTHER" id="PTHR12669">
    <property type="entry name" value="EUKARYOTIC TRANSLATION INITIATION FACTOR 4E-BINDING PROTEIN"/>
    <property type="match status" value="1"/>
</dbReference>
<dbReference type="GO" id="GO:0045947">
    <property type="term" value="P:negative regulation of translational initiation"/>
    <property type="evidence" value="ECO:0007669"/>
    <property type="project" value="InterPro"/>
</dbReference>
<evidence type="ECO:0000313" key="6">
    <source>
        <dbReference type="Proteomes" id="UP000694395"/>
    </source>
</evidence>
<organism evidence="5 6">
    <name type="scientific">Oncorhynchus mykiss</name>
    <name type="common">Rainbow trout</name>
    <name type="synonym">Salmo gairdneri</name>
    <dbReference type="NCBI Taxonomy" id="8022"/>
    <lineage>
        <taxon>Eukaryota</taxon>
        <taxon>Metazoa</taxon>
        <taxon>Chordata</taxon>
        <taxon>Craniata</taxon>
        <taxon>Vertebrata</taxon>
        <taxon>Euteleostomi</taxon>
        <taxon>Actinopterygii</taxon>
        <taxon>Neopterygii</taxon>
        <taxon>Teleostei</taxon>
        <taxon>Protacanthopterygii</taxon>
        <taxon>Salmoniformes</taxon>
        <taxon>Salmonidae</taxon>
        <taxon>Salmoninae</taxon>
        <taxon>Oncorhynchus</taxon>
    </lineage>
</organism>
<sequence>MTSHRQINRPYCSIPSSFEQSKDWSQLPDTYHQTPGGTLFSTTPGGKNQDHLTKILLECRNIPIARTPSPCCFPHITGVTVLALHPLGKLKEMDENKDISADGVQFVIDI</sequence>
<protein>
    <submittedName>
        <fullName evidence="5">Uncharacterized protein</fullName>
    </submittedName>
</protein>
<evidence type="ECO:0000256" key="4">
    <source>
        <dbReference type="SAM" id="MobiDB-lite"/>
    </source>
</evidence>